<name>A0A150PH00_SORCE</name>
<evidence type="ECO:0000313" key="1">
    <source>
        <dbReference type="EMBL" id="KYF54953.1"/>
    </source>
</evidence>
<dbReference type="Proteomes" id="UP000075420">
    <property type="component" value="Unassembled WGS sequence"/>
</dbReference>
<dbReference type="EMBL" id="JELY01001674">
    <property type="protein sequence ID" value="KYF54953.1"/>
    <property type="molecule type" value="Genomic_DNA"/>
</dbReference>
<comment type="caution">
    <text evidence="1">The sequence shown here is derived from an EMBL/GenBank/DDBJ whole genome shotgun (WGS) entry which is preliminary data.</text>
</comment>
<proteinExistence type="predicted"/>
<dbReference type="AlphaFoldDB" id="A0A150PH00"/>
<accession>A0A150PH00</accession>
<evidence type="ECO:0000313" key="2">
    <source>
        <dbReference type="Proteomes" id="UP000075420"/>
    </source>
</evidence>
<protein>
    <submittedName>
        <fullName evidence="1">Uncharacterized protein</fullName>
    </submittedName>
</protein>
<reference evidence="1 2" key="1">
    <citation type="submission" date="2014-02" db="EMBL/GenBank/DDBJ databases">
        <title>The small core and large imbalanced accessory genome model reveals a collaborative survival strategy of Sorangium cellulosum strains in nature.</title>
        <authorList>
            <person name="Han K."/>
            <person name="Peng R."/>
            <person name="Blom J."/>
            <person name="Li Y.-Z."/>
        </authorList>
    </citation>
    <scope>NUCLEOTIDE SEQUENCE [LARGE SCALE GENOMIC DNA]</scope>
    <source>
        <strain evidence="1 2">So0157-25</strain>
    </source>
</reference>
<organism evidence="1 2">
    <name type="scientific">Sorangium cellulosum</name>
    <name type="common">Polyangium cellulosum</name>
    <dbReference type="NCBI Taxonomy" id="56"/>
    <lineage>
        <taxon>Bacteria</taxon>
        <taxon>Pseudomonadati</taxon>
        <taxon>Myxococcota</taxon>
        <taxon>Polyangia</taxon>
        <taxon>Polyangiales</taxon>
        <taxon>Polyangiaceae</taxon>
        <taxon>Sorangium</taxon>
    </lineage>
</organism>
<sequence>MSLVGLLLLSPFMMGHGCNESNESICEEAGPTEAVFEVTGSCGPSGRITVSSQLGTCAMTVTGDDVGLPMEGNRSYAIDIDDLTKGGWRLEGTGNGQGMLCEFSESGGGLESRCRGGELDCTAHLQAQ</sequence>
<gene>
    <name evidence="1" type="ORF">BE08_40105</name>
</gene>